<proteinExistence type="inferred from homology"/>
<comment type="similarity">
    <text evidence="7">Belongs to the dTDP-4-dehydrorhamnose 3,5-epimerase family.</text>
</comment>
<dbReference type="GO" id="GO:0008830">
    <property type="term" value="F:dTDP-4-dehydrorhamnose 3,5-epimerase activity"/>
    <property type="evidence" value="ECO:0007669"/>
    <property type="project" value="UniProtKB-UniRule"/>
</dbReference>
<dbReference type="EMBL" id="MFSP01000191">
    <property type="protein sequence ID" value="OGI61646.1"/>
    <property type="molecule type" value="Genomic_DNA"/>
</dbReference>
<dbReference type="PANTHER" id="PTHR21047">
    <property type="entry name" value="DTDP-6-DEOXY-D-GLUCOSE-3,5 EPIMERASE"/>
    <property type="match status" value="1"/>
</dbReference>
<dbReference type="GO" id="GO:0005829">
    <property type="term" value="C:cytosol"/>
    <property type="evidence" value="ECO:0007669"/>
    <property type="project" value="TreeGrafter"/>
</dbReference>
<accession>A0A1F6UWH3</accession>
<evidence type="ECO:0000256" key="4">
    <source>
        <dbReference type="ARBA" id="ARBA00019595"/>
    </source>
</evidence>
<dbReference type="GO" id="GO:0000271">
    <property type="term" value="P:polysaccharide biosynthetic process"/>
    <property type="evidence" value="ECO:0007669"/>
    <property type="project" value="TreeGrafter"/>
</dbReference>
<evidence type="ECO:0000256" key="3">
    <source>
        <dbReference type="ARBA" id="ARBA00012098"/>
    </source>
</evidence>
<evidence type="ECO:0000256" key="6">
    <source>
        <dbReference type="PIRSR" id="PIRSR600888-3"/>
    </source>
</evidence>
<dbReference type="NCBIfam" id="TIGR01221">
    <property type="entry name" value="rmlC"/>
    <property type="match status" value="1"/>
</dbReference>
<comment type="catalytic activity">
    <reaction evidence="1 7">
        <text>dTDP-4-dehydro-6-deoxy-alpha-D-glucose = dTDP-4-dehydro-beta-L-rhamnose</text>
        <dbReference type="Rhea" id="RHEA:16969"/>
        <dbReference type="ChEBI" id="CHEBI:57649"/>
        <dbReference type="ChEBI" id="CHEBI:62830"/>
        <dbReference type="EC" id="5.1.3.13"/>
    </reaction>
</comment>
<organism evidence="8 9">
    <name type="scientific">Candidatus Muproteobacteria bacterium RBG_16_60_9</name>
    <dbReference type="NCBI Taxonomy" id="1817755"/>
    <lineage>
        <taxon>Bacteria</taxon>
        <taxon>Pseudomonadati</taxon>
        <taxon>Pseudomonadota</taxon>
        <taxon>Candidatus Muproteobacteria</taxon>
    </lineage>
</organism>
<dbReference type="CDD" id="cd00438">
    <property type="entry name" value="cupin_RmlC"/>
    <property type="match status" value="1"/>
</dbReference>
<evidence type="ECO:0000313" key="9">
    <source>
        <dbReference type="Proteomes" id="UP000179076"/>
    </source>
</evidence>
<dbReference type="Pfam" id="PF00908">
    <property type="entry name" value="dTDP_sugar_isom"/>
    <property type="match status" value="1"/>
</dbReference>
<evidence type="ECO:0000256" key="7">
    <source>
        <dbReference type="RuleBase" id="RU364069"/>
    </source>
</evidence>
<feature type="site" description="Participates in a stacking interaction with the thymidine ring of dTDP-4-oxo-6-deoxyglucose" evidence="6">
    <location>
        <position position="138"/>
    </location>
</feature>
<comment type="caution">
    <text evidence="8">The sequence shown here is derived from an EMBL/GenBank/DDBJ whole genome shotgun (WGS) entry which is preliminary data.</text>
</comment>
<evidence type="ECO:0000256" key="2">
    <source>
        <dbReference type="ARBA" id="ARBA00001997"/>
    </source>
</evidence>
<feature type="active site" description="Proton donor" evidence="5">
    <location>
        <position position="132"/>
    </location>
</feature>
<protein>
    <recommendedName>
        <fullName evidence="4 7">dTDP-4-dehydrorhamnose 3,5-epimerase</fullName>
        <ecNumber evidence="3 7">5.1.3.13</ecNumber>
    </recommendedName>
    <alternativeName>
        <fullName evidence="7">Thymidine diphospho-4-keto-rhamnose 3,5-epimerase</fullName>
    </alternativeName>
</protein>
<evidence type="ECO:0000256" key="1">
    <source>
        <dbReference type="ARBA" id="ARBA00001298"/>
    </source>
</evidence>
<evidence type="ECO:0000256" key="5">
    <source>
        <dbReference type="PIRSR" id="PIRSR600888-1"/>
    </source>
</evidence>
<dbReference type="InterPro" id="IPR014710">
    <property type="entry name" value="RmlC-like_jellyroll"/>
</dbReference>
<dbReference type="Gene3D" id="2.60.120.10">
    <property type="entry name" value="Jelly Rolls"/>
    <property type="match status" value="1"/>
</dbReference>
<dbReference type="Proteomes" id="UP000179076">
    <property type="component" value="Unassembled WGS sequence"/>
</dbReference>
<sequence>MRFVETEIAGAYIVEIEPQADERGLFARTWCEREFAEHGIAMVMRQCSISVNRRRGTMRGMHYQDAPHAEQRLVRCTSGAIFDVIVDLRSESRSFRRWVGVELTQENRTMVYVPTGCAHGFLTLVDNVEVFYQMSEFYAAAHASGVRWNDPAFAIDWPGEVNVISERDRIFPDFRP</sequence>
<reference evidence="8 9" key="1">
    <citation type="journal article" date="2016" name="Nat. Commun.">
        <title>Thousands of microbial genomes shed light on interconnected biogeochemical processes in an aquifer system.</title>
        <authorList>
            <person name="Anantharaman K."/>
            <person name="Brown C.T."/>
            <person name="Hug L.A."/>
            <person name="Sharon I."/>
            <person name="Castelle C.J."/>
            <person name="Probst A.J."/>
            <person name="Thomas B.C."/>
            <person name="Singh A."/>
            <person name="Wilkins M.J."/>
            <person name="Karaoz U."/>
            <person name="Brodie E.L."/>
            <person name="Williams K.H."/>
            <person name="Hubbard S.S."/>
            <person name="Banfield J.F."/>
        </authorList>
    </citation>
    <scope>NUCLEOTIDE SEQUENCE [LARGE SCALE GENOMIC DNA]</scope>
</reference>
<dbReference type="PANTHER" id="PTHR21047:SF2">
    <property type="entry name" value="THYMIDINE DIPHOSPHO-4-KETO-RHAMNOSE 3,5-EPIMERASE"/>
    <property type="match status" value="1"/>
</dbReference>
<dbReference type="UniPathway" id="UPA00124"/>
<dbReference type="AlphaFoldDB" id="A0A1F6UWH3"/>
<keyword evidence="7" id="KW-0413">Isomerase</keyword>
<comment type="subunit">
    <text evidence="7">Homodimer.</text>
</comment>
<feature type="active site" description="Proton acceptor" evidence="5">
    <location>
        <position position="62"/>
    </location>
</feature>
<comment type="pathway">
    <text evidence="7">Carbohydrate biosynthesis; dTDP-L-rhamnose biosynthesis.</text>
</comment>
<dbReference type="EC" id="5.1.3.13" evidence="3 7"/>
<gene>
    <name evidence="8" type="ORF">A2W18_15140</name>
</gene>
<dbReference type="SUPFAM" id="SSF51182">
    <property type="entry name" value="RmlC-like cupins"/>
    <property type="match status" value="1"/>
</dbReference>
<dbReference type="GO" id="GO:0019305">
    <property type="term" value="P:dTDP-rhamnose biosynthetic process"/>
    <property type="evidence" value="ECO:0007669"/>
    <property type="project" value="UniProtKB-UniRule"/>
</dbReference>
<name>A0A1F6UWH3_9PROT</name>
<comment type="function">
    <text evidence="2 7">Catalyzes the epimerization of the C3' and C5'positions of dTDP-6-deoxy-D-xylo-4-hexulose, forming dTDP-6-deoxy-L-lyxo-4-hexulose.</text>
</comment>
<dbReference type="InterPro" id="IPR000888">
    <property type="entry name" value="RmlC-like"/>
</dbReference>
<dbReference type="InterPro" id="IPR011051">
    <property type="entry name" value="RmlC_Cupin_sf"/>
</dbReference>
<evidence type="ECO:0000313" key="8">
    <source>
        <dbReference type="EMBL" id="OGI61646.1"/>
    </source>
</evidence>